<proteinExistence type="predicted"/>
<feature type="domain" description="UspA" evidence="1">
    <location>
        <begin position="7"/>
        <end position="151"/>
    </location>
</feature>
<reference evidence="2" key="1">
    <citation type="submission" date="2021-01" db="UniProtKB">
        <authorList>
            <consortium name="EnsemblMetazoa"/>
        </authorList>
    </citation>
    <scope>IDENTIFICATION</scope>
</reference>
<name>A0A7M5XC00_9CNID</name>
<dbReference type="EnsemblMetazoa" id="CLYHEMT021108.1">
    <property type="protein sequence ID" value="CLYHEMP021108.1"/>
    <property type="gene ID" value="CLYHEMG021108"/>
</dbReference>
<dbReference type="PANTHER" id="PTHR46989">
    <property type="entry name" value="USP DOMAIN-CONTAINING PROTEIN"/>
    <property type="match status" value="1"/>
</dbReference>
<organism evidence="2 3">
    <name type="scientific">Clytia hemisphaerica</name>
    <dbReference type="NCBI Taxonomy" id="252671"/>
    <lineage>
        <taxon>Eukaryota</taxon>
        <taxon>Metazoa</taxon>
        <taxon>Cnidaria</taxon>
        <taxon>Hydrozoa</taxon>
        <taxon>Hydroidolina</taxon>
        <taxon>Leptothecata</taxon>
        <taxon>Obeliida</taxon>
        <taxon>Clytiidae</taxon>
        <taxon>Clytia</taxon>
    </lineage>
</organism>
<dbReference type="SUPFAM" id="SSF52402">
    <property type="entry name" value="Adenine nucleotide alpha hydrolases-like"/>
    <property type="match status" value="1"/>
</dbReference>
<dbReference type="OrthoDB" id="843225at2759"/>
<evidence type="ECO:0000259" key="1">
    <source>
        <dbReference type="Pfam" id="PF00582"/>
    </source>
</evidence>
<dbReference type="PANTHER" id="PTHR46989:SF3">
    <property type="entry name" value="USPA DOMAIN-CONTAINING PROTEIN"/>
    <property type="match status" value="1"/>
</dbReference>
<accession>A0A7M5XC00</accession>
<dbReference type="Pfam" id="PF00582">
    <property type="entry name" value="Usp"/>
    <property type="match status" value="1"/>
</dbReference>
<dbReference type="CDD" id="cd23659">
    <property type="entry name" value="USP_At3g01520-like"/>
    <property type="match status" value="1"/>
</dbReference>
<dbReference type="Gene3D" id="3.40.50.620">
    <property type="entry name" value="HUPs"/>
    <property type="match status" value="1"/>
</dbReference>
<dbReference type="AlphaFoldDB" id="A0A7M5XC00"/>
<protein>
    <recommendedName>
        <fullName evidence="1">UspA domain-containing protein</fullName>
    </recommendedName>
</protein>
<evidence type="ECO:0000313" key="2">
    <source>
        <dbReference type="EnsemblMetazoa" id="CLYHEMP021108.1"/>
    </source>
</evidence>
<evidence type="ECO:0000313" key="3">
    <source>
        <dbReference type="Proteomes" id="UP000594262"/>
    </source>
</evidence>
<keyword evidence="3" id="KW-1185">Reference proteome</keyword>
<dbReference type="InterPro" id="IPR006016">
    <property type="entry name" value="UspA"/>
</dbReference>
<dbReference type="Proteomes" id="UP000594262">
    <property type="component" value="Unplaced"/>
</dbReference>
<sequence length="154" mass="17201">MSRLNCICVDESNESERAFEWYAANHHRTGDVVGIIHVHQMPSLPSMGLKAGSIPITEDYHHSIKKSVEKSNALMNKYKDFCVNRINCDYKVLLTDSHHSPGQLICEIAAKNDAAVIVMGQRGLSTFSRALLGSTSDYVLHHSDRPVIVVPRKE</sequence>
<dbReference type="InterPro" id="IPR014729">
    <property type="entry name" value="Rossmann-like_a/b/a_fold"/>
</dbReference>
<dbReference type="PRINTS" id="PR01438">
    <property type="entry name" value="UNVRSLSTRESS"/>
</dbReference>
<dbReference type="InterPro" id="IPR006015">
    <property type="entry name" value="Universal_stress_UspA"/>
</dbReference>